<evidence type="ECO:0000256" key="2">
    <source>
        <dbReference type="ARBA" id="ARBA00004651"/>
    </source>
</evidence>
<evidence type="ECO:0000313" key="12">
    <source>
        <dbReference type="Proteomes" id="UP001153618"/>
    </source>
</evidence>
<dbReference type="PANTHER" id="PTHR28259:SF1">
    <property type="entry name" value="FLUORIDE EXPORT PROTEIN 1-RELATED"/>
    <property type="match status" value="1"/>
</dbReference>
<feature type="compositionally biased region" description="Basic and acidic residues" evidence="9">
    <location>
        <begin position="19"/>
        <end position="38"/>
    </location>
</feature>
<evidence type="ECO:0000256" key="9">
    <source>
        <dbReference type="SAM" id="MobiDB-lite"/>
    </source>
</evidence>
<dbReference type="Pfam" id="PF02537">
    <property type="entry name" value="CRCB"/>
    <property type="match status" value="2"/>
</dbReference>
<keyword evidence="5 10" id="KW-1133">Transmembrane helix</keyword>
<comment type="similarity">
    <text evidence="7">Belongs to the fluoride channel Fluc/FEX (TC 1.A.43) family.</text>
</comment>
<dbReference type="Proteomes" id="UP001153618">
    <property type="component" value="Unassembled WGS sequence"/>
</dbReference>
<gene>
    <name evidence="11" type="ORF">POLS_LOCUS846</name>
</gene>
<sequence>MSNSQAELDEVAAPPPIRHHPDHDLETQHTNKDEESHPPPKAKSQGGDHTFEIWRNIYIIGHLTFFSFVGTLLRIAVECLTFYPGAPIATSVLWANVGGSMVMGFLSEDKNLFTIKKPDPKKTDDETFQQEVDSPPKKTIPLYVGLTTGFCGSFTSFSTFIRDIFLATINSVPVPLGKYSAISLFTSPPAMARAPNGGHSFMAILAVLFTEIGLSLAGLFLGAHLAIGLSPWTPSLPRKLLNMLNPLILILAILSWVAVICLVILLPHYGRDSTIWSAELWRGPVLFSLLFAPVGCLARFFLSLKLNARIPSFPLGTFVANVAGTMVLGMAYSLQHASISVSSLGGGSVNGCQVLQGIMDGFCGCLTTVSTWVLELSGLRRRHAYLYGLISIVVAYCALVVEIGSLKWTLGLTTPICFAE</sequence>
<feature type="transmembrane region" description="Helical" evidence="10">
    <location>
        <begin position="57"/>
        <end position="76"/>
    </location>
</feature>
<feature type="transmembrane region" description="Helical" evidence="10">
    <location>
        <begin position="88"/>
        <end position="107"/>
    </location>
</feature>
<comment type="subcellular location">
    <subcellularLocation>
        <location evidence="2">Cell membrane</location>
        <topology evidence="2">Multi-pass membrane protein</topology>
    </subcellularLocation>
</comment>
<evidence type="ECO:0000256" key="3">
    <source>
        <dbReference type="ARBA" id="ARBA00022475"/>
    </source>
</evidence>
<evidence type="ECO:0000256" key="5">
    <source>
        <dbReference type="ARBA" id="ARBA00022989"/>
    </source>
</evidence>
<comment type="caution">
    <text evidence="11">The sequence shown here is derived from an EMBL/GenBank/DDBJ whole genome shotgun (WGS) entry which is preliminary data.</text>
</comment>
<dbReference type="GO" id="GO:0005886">
    <property type="term" value="C:plasma membrane"/>
    <property type="evidence" value="ECO:0007669"/>
    <property type="project" value="UniProtKB-SubCell"/>
</dbReference>
<comment type="catalytic activity">
    <reaction evidence="8">
        <text>fluoride(in) = fluoride(out)</text>
        <dbReference type="Rhea" id="RHEA:76159"/>
        <dbReference type="ChEBI" id="CHEBI:17051"/>
    </reaction>
    <physiologicalReaction direction="left-to-right" evidence="8">
        <dbReference type="Rhea" id="RHEA:76160"/>
    </physiologicalReaction>
</comment>
<evidence type="ECO:0000256" key="7">
    <source>
        <dbReference type="ARBA" id="ARBA00035120"/>
    </source>
</evidence>
<evidence type="ECO:0000256" key="8">
    <source>
        <dbReference type="ARBA" id="ARBA00035585"/>
    </source>
</evidence>
<dbReference type="PANTHER" id="PTHR28259">
    <property type="entry name" value="FLUORIDE EXPORT PROTEIN 1-RELATED"/>
    <property type="match status" value="1"/>
</dbReference>
<organism evidence="11 12">
    <name type="scientific">Penicillium olsonii</name>
    <dbReference type="NCBI Taxonomy" id="99116"/>
    <lineage>
        <taxon>Eukaryota</taxon>
        <taxon>Fungi</taxon>
        <taxon>Dikarya</taxon>
        <taxon>Ascomycota</taxon>
        <taxon>Pezizomycotina</taxon>
        <taxon>Eurotiomycetes</taxon>
        <taxon>Eurotiomycetidae</taxon>
        <taxon>Eurotiales</taxon>
        <taxon>Aspergillaceae</taxon>
        <taxon>Penicillium</taxon>
    </lineage>
</organism>
<evidence type="ECO:0000256" key="1">
    <source>
        <dbReference type="ARBA" id="ARBA00002598"/>
    </source>
</evidence>
<keyword evidence="6 10" id="KW-0472">Membrane</keyword>
<dbReference type="AlphaFoldDB" id="A0A9W4HC14"/>
<dbReference type="EMBL" id="CAJVOS010000008">
    <property type="protein sequence ID" value="CAG7964331.1"/>
    <property type="molecule type" value="Genomic_DNA"/>
</dbReference>
<evidence type="ECO:0000313" key="11">
    <source>
        <dbReference type="EMBL" id="CAG7964331.1"/>
    </source>
</evidence>
<evidence type="ECO:0000256" key="10">
    <source>
        <dbReference type="SAM" id="Phobius"/>
    </source>
</evidence>
<feature type="region of interest" description="Disordered" evidence="9">
    <location>
        <begin position="1"/>
        <end position="47"/>
    </location>
</feature>
<evidence type="ECO:0000256" key="6">
    <source>
        <dbReference type="ARBA" id="ARBA00023136"/>
    </source>
</evidence>
<feature type="transmembrane region" description="Helical" evidence="10">
    <location>
        <begin position="201"/>
        <end position="227"/>
    </location>
</feature>
<name>A0A9W4HC14_PENOL</name>
<keyword evidence="4 10" id="KW-0812">Transmembrane</keyword>
<feature type="transmembrane region" description="Helical" evidence="10">
    <location>
        <begin position="281"/>
        <end position="301"/>
    </location>
</feature>
<accession>A0A9W4HC14</accession>
<dbReference type="InterPro" id="IPR003691">
    <property type="entry name" value="FluC"/>
</dbReference>
<proteinExistence type="inferred from homology"/>
<feature type="transmembrane region" description="Helical" evidence="10">
    <location>
        <begin position="313"/>
        <end position="334"/>
    </location>
</feature>
<protein>
    <submittedName>
        <fullName evidence="11">Uncharacterized protein</fullName>
    </submittedName>
</protein>
<feature type="transmembrane region" description="Helical" evidence="10">
    <location>
        <begin position="386"/>
        <end position="406"/>
    </location>
</feature>
<evidence type="ECO:0000256" key="4">
    <source>
        <dbReference type="ARBA" id="ARBA00022692"/>
    </source>
</evidence>
<keyword evidence="12" id="KW-1185">Reference proteome</keyword>
<feature type="transmembrane region" description="Helical" evidence="10">
    <location>
        <begin position="354"/>
        <end position="374"/>
    </location>
</feature>
<reference evidence="11" key="1">
    <citation type="submission" date="2021-07" db="EMBL/GenBank/DDBJ databases">
        <authorList>
            <person name="Branca A.L. A."/>
        </authorList>
    </citation>
    <scope>NUCLEOTIDE SEQUENCE</scope>
</reference>
<comment type="function">
    <text evidence="1">Fluoride channel required for the rapid expulsion of cytoplasmic fluoride.</text>
</comment>
<feature type="transmembrane region" description="Helical" evidence="10">
    <location>
        <begin position="247"/>
        <end position="269"/>
    </location>
</feature>
<dbReference type="OrthoDB" id="409792at2759"/>
<dbReference type="GO" id="GO:1903425">
    <property type="term" value="F:fluoride transmembrane transporter activity"/>
    <property type="evidence" value="ECO:0007669"/>
    <property type="project" value="TreeGrafter"/>
</dbReference>
<keyword evidence="3" id="KW-1003">Cell membrane</keyword>